<keyword evidence="1" id="KW-1133">Transmembrane helix</keyword>
<name>A0ABW0UD56_9STRE</name>
<feature type="transmembrane region" description="Helical" evidence="1">
    <location>
        <begin position="82"/>
        <end position="101"/>
    </location>
</feature>
<evidence type="ECO:0000313" key="3">
    <source>
        <dbReference type="Proteomes" id="UP001596110"/>
    </source>
</evidence>
<keyword evidence="1" id="KW-0812">Transmembrane</keyword>
<evidence type="ECO:0000256" key="1">
    <source>
        <dbReference type="SAM" id="Phobius"/>
    </source>
</evidence>
<feature type="transmembrane region" description="Helical" evidence="1">
    <location>
        <begin position="122"/>
        <end position="143"/>
    </location>
</feature>
<proteinExistence type="predicted"/>
<accession>A0ABW0UD56</accession>
<keyword evidence="1" id="KW-0472">Membrane</keyword>
<organism evidence="2 3">
    <name type="scientific">Streptococcus caledonicus</name>
    <dbReference type="NCBI Taxonomy" id="2614158"/>
    <lineage>
        <taxon>Bacteria</taxon>
        <taxon>Bacillati</taxon>
        <taxon>Bacillota</taxon>
        <taxon>Bacilli</taxon>
        <taxon>Lactobacillales</taxon>
        <taxon>Streptococcaceae</taxon>
        <taxon>Streptococcus</taxon>
    </lineage>
</organism>
<feature type="transmembrane region" description="Helical" evidence="1">
    <location>
        <begin position="149"/>
        <end position="171"/>
    </location>
</feature>
<keyword evidence="3" id="KW-1185">Reference proteome</keyword>
<protein>
    <submittedName>
        <fullName evidence="2">DUF624 domain-containing protein</fullName>
    </submittedName>
</protein>
<dbReference type="InterPro" id="IPR006938">
    <property type="entry name" value="DUF624"/>
</dbReference>
<reference evidence="3" key="1">
    <citation type="journal article" date="2019" name="Int. J. Syst. Evol. Microbiol.">
        <title>The Global Catalogue of Microorganisms (GCM) 10K type strain sequencing project: providing services to taxonomists for standard genome sequencing and annotation.</title>
        <authorList>
            <consortium name="The Broad Institute Genomics Platform"/>
            <consortium name="The Broad Institute Genome Sequencing Center for Infectious Disease"/>
            <person name="Wu L."/>
            <person name="Ma J."/>
        </authorList>
    </citation>
    <scope>NUCLEOTIDE SEQUENCE [LARGE SCALE GENOMIC DNA]</scope>
    <source>
        <strain evidence="3">DT43</strain>
    </source>
</reference>
<gene>
    <name evidence="2" type="ORF">ACFPQ3_07905</name>
</gene>
<dbReference type="Pfam" id="PF04854">
    <property type="entry name" value="DUF624"/>
    <property type="match status" value="1"/>
</dbReference>
<feature type="transmembrane region" description="Helical" evidence="1">
    <location>
        <begin position="49"/>
        <end position="70"/>
    </location>
</feature>
<sequence length="176" mass="19805">MIFILTCLPVFTIGMAKRSLYVTLVKRRQSAQLAVVRTYLQEFKSKKGFILGLIELFLIAVCFLDIVLLLGQEMLVAQLIKVLSFSILFLVAMTFLIVYPLETRVELPIKETLKRSFLLAGIHLPVTLITMTVLLGILFILFYSGFTLLIGLSLLSLGGYAGLVYGHLYLIEKRIT</sequence>
<dbReference type="RefSeq" id="WP_380434015.1">
    <property type="nucleotide sequence ID" value="NZ_JBHSOJ010000017.1"/>
</dbReference>
<comment type="caution">
    <text evidence="2">The sequence shown here is derived from an EMBL/GenBank/DDBJ whole genome shotgun (WGS) entry which is preliminary data.</text>
</comment>
<dbReference type="Proteomes" id="UP001596110">
    <property type="component" value="Unassembled WGS sequence"/>
</dbReference>
<evidence type="ECO:0000313" key="2">
    <source>
        <dbReference type="EMBL" id="MFC5631498.1"/>
    </source>
</evidence>
<dbReference type="EMBL" id="JBHSOJ010000017">
    <property type="protein sequence ID" value="MFC5631498.1"/>
    <property type="molecule type" value="Genomic_DNA"/>
</dbReference>